<dbReference type="PANTHER" id="PTHR34406:SF1">
    <property type="entry name" value="PROTEIN YCEI"/>
    <property type="match status" value="1"/>
</dbReference>
<name>A0A7W7Q058_9PSEU</name>
<proteinExistence type="inferred from homology"/>
<organism evidence="3 4">
    <name type="scientific">Actinophytocola algeriensis</name>
    <dbReference type="NCBI Taxonomy" id="1768010"/>
    <lineage>
        <taxon>Bacteria</taxon>
        <taxon>Bacillati</taxon>
        <taxon>Actinomycetota</taxon>
        <taxon>Actinomycetes</taxon>
        <taxon>Pseudonocardiales</taxon>
        <taxon>Pseudonocardiaceae</taxon>
    </lineage>
</organism>
<dbReference type="RefSeq" id="WP_225943960.1">
    <property type="nucleotide sequence ID" value="NZ_JACHJQ010000001.1"/>
</dbReference>
<accession>A0A7W7Q058</accession>
<dbReference type="SUPFAM" id="SSF101874">
    <property type="entry name" value="YceI-like"/>
    <property type="match status" value="1"/>
</dbReference>
<comment type="similarity">
    <text evidence="1">Belongs to the UPF0312 family.</text>
</comment>
<evidence type="ECO:0000313" key="3">
    <source>
        <dbReference type="EMBL" id="MBB4904532.1"/>
    </source>
</evidence>
<dbReference type="EMBL" id="JACHJQ010000001">
    <property type="protein sequence ID" value="MBB4904532.1"/>
    <property type="molecule type" value="Genomic_DNA"/>
</dbReference>
<reference evidence="3 4" key="1">
    <citation type="submission" date="2020-08" db="EMBL/GenBank/DDBJ databases">
        <title>Genomic Encyclopedia of Type Strains, Phase III (KMG-III): the genomes of soil and plant-associated and newly described type strains.</title>
        <authorList>
            <person name="Whitman W."/>
        </authorList>
    </citation>
    <scope>NUCLEOTIDE SEQUENCE [LARGE SCALE GENOMIC DNA]</scope>
    <source>
        <strain evidence="3 4">CECT 8960</strain>
    </source>
</reference>
<evidence type="ECO:0000259" key="2">
    <source>
        <dbReference type="SMART" id="SM00867"/>
    </source>
</evidence>
<dbReference type="PANTHER" id="PTHR34406">
    <property type="entry name" value="PROTEIN YCEI"/>
    <property type="match status" value="1"/>
</dbReference>
<evidence type="ECO:0000313" key="4">
    <source>
        <dbReference type="Proteomes" id="UP000520767"/>
    </source>
</evidence>
<dbReference type="Pfam" id="PF04264">
    <property type="entry name" value="YceI"/>
    <property type="match status" value="1"/>
</dbReference>
<evidence type="ECO:0000256" key="1">
    <source>
        <dbReference type="ARBA" id="ARBA00008812"/>
    </source>
</evidence>
<dbReference type="InterPro" id="IPR007372">
    <property type="entry name" value="Lipid/polyisoprenoid-bd_YceI"/>
</dbReference>
<dbReference type="SMART" id="SM00867">
    <property type="entry name" value="YceI"/>
    <property type="match status" value="1"/>
</dbReference>
<gene>
    <name evidence="3" type="ORF">FHR82_000742</name>
</gene>
<sequence length="179" mass="19407">MTSRMTSTETVEVPAAGTYRIEPDESTVSFATRHMFGLAPVRGTFALREGVVHVADPVQTSAVRATIAADSFDTGLAARDNTVRSGQYLDVAKHPDITFTANGVAHDGGWVLRGTLTVRGRTEPLDVRVDEVRVLDGTLRLRATAEVDRYAWDITAMKGMTGRRLRFTLSLSATQVAIA</sequence>
<feature type="domain" description="Lipid/polyisoprenoid-binding YceI-like" evidence="2">
    <location>
        <begin position="18"/>
        <end position="174"/>
    </location>
</feature>
<dbReference type="Gene3D" id="2.40.128.110">
    <property type="entry name" value="Lipid/polyisoprenoid-binding, YceI-like"/>
    <property type="match status" value="1"/>
</dbReference>
<dbReference type="InterPro" id="IPR036761">
    <property type="entry name" value="TTHA0802/YceI-like_sf"/>
</dbReference>
<protein>
    <submittedName>
        <fullName evidence="3">Polyisoprenoid-binding protein YceI</fullName>
    </submittedName>
</protein>
<comment type="caution">
    <text evidence="3">The sequence shown here is derived from an EMBL/GenBank/DDBJ whole genome shotgun (WGS) entry which is preliminary data.</text>
</comment>
<keyword evidence="4" id="KW-1185">Reference proteome</keyword>
<dbReference type="Proteomes" id="UP000520767">
    <property type="component" value="Unassembled WGS sequence"/>
</dbReference>
<dbReference type="AlphaFoldDB" id="A0A7W7Q058"/>